<dbReference type="PANTHER" id="PTHR35861:SF1">
    <property type="entry name" value="PHAGE TAIL SHEATH PROTEIN"/>
    <property type="match status" value="1"/>
</dbReference>
<dbReference type="Gene3D" id="3.40.50.11780">
    <property type="match status" value="2"/>
</dbReference>
<evidence type="ECO:0000259" key="3">
    <source>
        <dbReference type="Pfam" id="PF17482"/>
    </source>
</evidence>
<dbReference type="InterPro" id="IPR020287">
    <property type="entry name" value="Tail_sheath_C"/>
</dbReference>
<evidence type="ECO:0000313" key="4">
    <source>
        <dbReference type="EMBL" id="SHE82629.1"/>
    </source>
</evidence>
<accession>A0A1M4WN00</accession>
<dbReference type="Pfam" id="PF04984">
    <property type="entry name" value="Phage_sheath_1"/>
    <property type="match status" value="1"/>
</dbReference>
<dbReference type="RefSeq" id="WP_073037372.1">
    <property type="nucleotide sequence ID" value="NZ_FQVB01000007.1"/>
</dbReference>
<reference evidence="5" key="1">
    <citation type="submission" date="2016-11" db="EMBL/GenBank/DDBJ databases">
        <authorList>
            <person name="Varghese N."/>
            <person name="Submissions S."/>
        </authorList>
    </citation>
    <scope>NUCLEOTIDE SEQUENCE [LARGE SCALE GENOMIC DNA]</scope>
    <source>
        <strain evidence="5">DSM 9756</strain>
    </source>
</reference>
<comment type="similarity">
    <text evidence="1">Belongs to the myoviridae tail sheath protein family.</text>
</comment>
<dbReference type="EMBL" id="FQVB01000007">
    <property type="protein sequence ID" value="SHE82629.1"/>
    <property type="molecule type" value="Genomic_DNA"/>
</dbReference>
<name>A0A1M4WN00_9BACT</name>
<organism evidence="4 5">
    <name type="scientific">Desulfacinum infernum DSM 9756</name>
    <dbReference type="NCBI Taxonomy" id="1121391"/>
    <lineage>
        <taxon>Bacteria</taxon>
        <taxon>Pseudomonadati</taxon>
        <taxon>Thermodesulfobacteriota</taxon>
        <taxon>Syntrophobacteria</taxon>
        <taxon>Syntrophobacterales</taxon>
        <taxon>Syntrophobacteraceae</taxon>
        <taxon>Desulfacinum</taxon>
    </lineage>
</organism>
<dbReference type="Proteomes" id="UP000184076">
    <property type="component" value="Unassembled WGS sequence"/>
</dbReference>
<dbReference type="PANTHER" id="PTHR35861">
    <property type="match status" value="1"/>
</dbReference>
<dbReference type="AlphaFoldDB" id="A0A1M4WN00"/>
<evidence type="ECO:0000313" key="5">
    <source>
        <dbReference type="Proteomes" id="UP000184076"/>
    </source>
</evidence>
<protein>
    <recommendedName>
        <fullName evidence="6">Tail sheath protein C-terminal domain-containing protein</fullName>
    </recommendedName>
</protein>
<dbReference type="InterPro" id="IPR035089">
    <property type="entry name" value="Phage_sheath_subtilisin"/>
</dbReference>
<evidence type="ECO:0000256" key="1">
    <source>
        <dbReference type="ARBA" id="ARBA00008005"/>
    </source>
</evidence>
<dbReference type="STRING" id="1121391.SAMN02745206_00910"/>
<proteinExistence type="inferred from homology"/>
<dbReference type="InterPro" id="IPR052042">
    <property type="entry name" value="Tail_sheath_structural"/>
</dbReference>
<dbReference type="Pfam" id="PF17482">
    <property type="entry name" value="Phage_sheath_1C"/>
    <property type="match status" value="1"/>
</dbReference>
<evidence type="ECO:0008006" key="6">
    <source>
        <dbReference type="Google" id="ProtNLM"/>
    </source>
</evidence>
<evidence type="ECO:0000259" key="2">
    <source>
        <dbReference type="Pfam" id="PF04984"/>
    </source>
</evidence>
<dbReference type="OrthoDB" id="9767864at2"/>
<sequence>MPEYLAPGVYVEEVSFRPKSIEGVGTSTTAFVGPTRKGPLAETPVLVTSFGEFERIYGGLENLSFSASTDTDPATTNHMAHAVRAFFDNGGSRLYIARTFVPRTDGGGAVSSDGKARSDLVVDSGGVQVRFTARMPGSGLNGRITVTEKTVPVTLATLPKAPLGSLLRIRSTQPQAAVLMGGAPPFRLEDGDQLSLTTSAGPGDITFDGNAAEVQSDSLADPVAIPADTVLRVTIGGTAQSIPIPEGNITLSDLAAHINTRIRRGYARIEGGDRLVLGTDARGTAASLNVAASPALGFPDERSASGTGNVPSLDAVTPEEIDGLLQAAGIPVRATTDPATGRLVLSTTETGESARLQAADTSVRTALGLPAEEARGRAAQGTLYYVKRSRQSDGWVGGADRATPLNTATPLPAGSVLVLLNLEARDADNNVRLYEDVGLSPLHPRWLGAVLAPAPTRRSEALQNPYAVDIQGDVHPFDLRQGLLGSASTRTIALTGGNDGAEPPESTTVEGAVAYADALRLLEDVEDVAIVAAPGYSALSRYAGIQQALITHAENMKYRIAVLDSPPGVDPQEVREIRGAIDSSYAAYYYPWVMVSNPLARPGNDRIPQEIALPPSGFVTGIYARSDVQRGVWKAPANEVVRGAVRLERDINQAQQQVLNPLGINCLRFFPGRGYRVWGARTASSDPEWKYVNVRRYFIFLEHSIDRSTQWVVFEPNGERLWSNVRATVSAFLYNQWVSGALLGSSPEEAYFVRCDRSTMTQDDLDNGRLICLVGVAVLKPAEFVIFRIGQKTADARE</sequence>
<feature type="domain" description="Tail sheath protein C-terminal" evidence="3">
    <location>
        <begin position="684"/>
        <end position="789"/>
    </location>
</feature>
<keyword evidence="5" id="KW-1185">Reference proteome</keyword>
<gene>
    <name evidence="4" type="ORF">SAMN02745206_00910</name>
</gene>
<feature type="domain" description="Tail sheath protein subtilisin-like" evidence="2">
    <location>
        <begin position="514"/>
        <end position="683"/>
    </location>
</feature>